<evidence type="ECO:0000313" key="2">
    <source>
        <dbReference type="EMBL" id="OHA81124.1"/>
    </source>
</evidence>
<protein>
    <recommendedName>
        <fullName evidence="4">DUF11 domain-containing protein</fullName>
    </recommendedName>
</protein>
<gene>
    <name evidence="2" type="ORF">A2675_00900</name>
</gene>
<feature type="transmembrane region" description="Helical" evidence="1">
    <location>
        <begin position="70"/>
        <end position="88"/>
    </location>
</feature>
<dbReference type="EMBL" id="MHUS01000014">
    <property type="protein sequence ID" value="OHA81124.1"/>
    <property type="molecule type" value="Genomic_DNA"/>
</dbReference>
<evidence type="ECO:0008006" key="4">
    <source>
        <dbReference type="Google" id="ProtNLM"/>
    </source>
</evidence>
<sequence length="645" mass="69290">MPGENRDTIRRIEEGLYSPNAHEVPIGHELSSRRAPRVEEDWKDDGFNDGDFASPGVTSPMKKSKSFVKIFLIAALVFFGVAVGYGAWKMFGGSTLSSKDVVISVEGPGTAGGGEAFTFTVVVSNKNSTDVESADLAINLPDGMVDVSDPTKSAVTIHKTFTHIVAGGEQREQVSVVAFGAQGEEKKVPLSLDFRFAGQSATWESKSEYSVTVTSSPVNLTVETTNEVNAGQEFDLDIKVVSNTDKQLDGLLLKIDYPQGFQFHGASPNSTYGQNLWSVGSLKPGEATEVRIRGATGGDEGEQEIFTITLGAQDPKDTHLIATTYNAITQTVTIKKPFLSVDMEVDGDHDPTHAADSGKTLNVSLNWQNTIDSKIVDAELDVKINGQALDRYSVSTGGQGFYRSSDNTVVWTKGDTPELSVIDPGSSGTVSFSFRTITLSSDQGKLFKNPTITLEVSAKGHRVSDTNVPESISTFLTRTIALNTNFNFASRAIYFGSSPFTNSGPMPPKAEKETTYTVIWTLANSANDISGATVRTSLPVYARFVGTVSPGTEKLSNPIGQDIVWDVGTIKAGAGVTAPPREVAFQIAITPSLSQVERVVNLTDSVMFTGTDTFTQTSLSDTKTPLTTRITTDPQFQNQDAFITQ</sequence>
<accession>A0A1G2S7M6</accession>
<evidence type="ECO:0000256" key="1">
    <source>
        <dbReference type="SAM" id="Phobius"/>
    </source>
</evidence>
<reference evidence="2 3" key="1">
    <citation type="journal article" date="2016" name="Nat. Commun.">
        <title>Thousands of microbial genomes shed light on interconnected biogeochemical processes in an aquifer system.</title>
        <authorList>
            <person name="Anantharaman K."/>
            <person name="Brown C.T."/>
            <person name="Hug L.A."/>
            <person name="Sharon I."/>
            <person name="Castelle C.J."/>
            <person name="Probst A.J."/>
            <person name="Thomas B.C."/>
            <person name="Singh A."/>
            <person name="Wilkins M.J."/>
            <person name="Karaoz U."/>
            <person name="Brodie E.L."/>
            <person name="Williams K.H."/>
            <person name="Hubbard S.S."/>
            <person name="Banfield J.F."/>
        </authorList>
    </citation>
    <scope>NUCLEOTIDE SEQUENCE [LARGE SCALE GENOMIC DNA]</scope>
</reference>
<dbReference type="AlphaFoldDB" id="A0A1G2S7M6"/>
<organism evidence="2 3">
    <name type="scientific">Candidatus Yonathbacteria bacterium RIFCSPHIGHO2_01_FULL_51_10</name>
    <dbReference type="NCBI Taxonomy" id="1802723"/>
    <lineage>
        <taxon>Bacteria</taxon>
        <taxon>Candidatus Yonathiibacteriota</taxon>
    </lineage>
</organism>
<comment type="caution">
    <text evidence="2">The sequence shown here is derived from an EMBL/GenBank/DDBJ whole genome shotgun (WGS) entry which is preliminary data.</text>
</comment>
<name>A0A1G2S7M6_9BACT</name>
<keyword evidence="1" id="KW-1133">Transmembrane helix</keyword>
<proteinExistence type="predicted"/>
<keyword evidence="1" id="KW-0472">Membrane</keyword>
<dbReference type="STRING" id="1802723.A2675_00900"/>
<dbReference type="Proteomes" id="UP000176997">
    <property type="component" value="Unassembled WGS sequence"/>
</dbReference>
<evidence type="ECO:0000313" key="3">
    <source>
        <dbReference type="Proteomes" id="UP000176997"/>
    </source>
</evidence>
<keyword evidence="1" id="KW-0812">Transmembrane</keyword>